<organism evidence="8 9">
    <name type="scientific">Hoylesella oralis ATCC 33269</name>
    <dbReference type="NCBI Taxonomy" id="873533"/>
    <lineage>
        <taxon>Bacteria</taxon>
        <taxon>Pseudomonadati</taxon>
        <taxon>Bacteroidota</taxon>
        <taxon>Bacteroidia</taxon>
        <taxon>Bacteroidales</taxon>
        <taxon>Prevotellaceae</taxon>
        <taxon>Hoylesella</taxon>
    </lineage>
</organism>
<proteinExistence type="predicted"/>
<evidence type="ECO:0000313" key="9">
    <source>
        <dbReference type="Proteomes" id="UP000005580"/>
    </source>
</evidence>
<dbReference type="RefSeq" id="WP_004367946.1">
    <property type="nucleotide sequence ID" value="NZ_GL833116.1"/>
</dbReference>
<dbReference type="InterPro" id="IPR039910">
    <property type="entry name" value="D15-like"/>
</dbReference>
<name>E7RNJ6_9BACT</name>
<dbReference type="PANTHER" id="PTHR12815:SF47">
    <property type="entry name" value="TRANSLOCATION AND ASSEMBLY MODULE SUBUNIT TAMA"/>
    <property type="match status" value="1"/>
</dbReference>
<keyword evidence="2" id="KW-0812">Transmembrane</keyword>
<dbReference type="HOGENOM" id="CLU_010929_0_0_10"/>
<evidence type="ECO:0000256" key="3">
    <source>
        <dbReference type="ARBA" id="ARBA00022729"/>
    </source>
</evidence>
<accession>E7RNJ6</accession>
<evidence type="ECO:0000259" key="7">
    <source>
        <dbReference type="Pfam" id="PF01103"/>
    </source>
</evidence>
<feature type="chain" id="PRO_5003224090" evidence="6">
    <location>
        <begin position="30"/>
        <end position="786"/>
    </location>
</feature>
<dbReference type="eggNOG" id="COG0729">
    <property type="taxonomic scope" value="Bacteria"/>
</dbReference>
<dbReference type="GO" id="GO:0019867">
    <property type="term" value="C:outer membrane"/>
    <property type="evidence" value="ECO:0007669"/>
    <property type="project" value="InterPro"/>
</dbReference>
<evidence type="ECO:0000256" key="2">
    <source>
        <dbReference type="ARBA" id="ARBA00022692"/>
    </source>
</evidence>
<keyword evidence="9" id="KW-1185">Reference proteome</keyword>
<gene>
    <name evidence="8" type="ORF">HMPREF0663_10747</name>
</gene>
<dbReference type="AlphaFoldDB" id="E7RNJ6"/>
<dbReference type="InterPro" id="IPR000184">
    <property type="entry name" value="Bac_surfAg_D15"/>
</dbReference>
<dbReference type="STRING" id="28134.SAMN05444288_2269"/>
<protein>
    <submittedName>
        <fullName evidence="8">Outer membrane protein, OMP85 family</fullName>
    </submittedName>
</protein>
<reference evidence="8" key="1">
    <citation type="submission" date="2011-01" db="EMBL/GenBank/DDBJ databases">
        <authorList>
            <person name="Muzny D."/>
            <person name="Qin X."/>
            <person name="Buhay C."/>
            <person name="Dugan-Rocha S."/>
            <person name="Ding Y."/>
            <person name="Chen G."/>
            <person name="Hawes A."/>
            <person name="Holder M."/>
            <person name="Jhangiani S."/>
            <person name="Johnson A."/>
            <person name="Khan Z."/>
            <person name="Li Z."/>
            <person name="Liu W."/>
            <person name="Liu X."/>
            <person name="Perez L."/>
            <person name="Shen H."/>
            <person name="Wang Q."/>
            <person name="Watt J."/>
            <person name="Xi L."/>
            <person name="Xin Y."/>
            <person name="Zhou J."/>
            <person name="Deng J."/>
            <person name="Jiang H."/>
            <person name="Liu Y."/>
            <person name="Qu J."/>
            <person name="Song X.-Z."/>
            <person name="Zhang L."/>
            <person name="Villasana D."/>
            <person name="Johnson A."/>
            <person name="Liu J."/>
            <person name="Liyanage D."/>
            <person name="Lorensuhewa L."/>
            <person name="Robinson T."/>
            <person name="Song A."/>
            <person name="Song B.-B."/>
            <person name="Dinh H."/>
            <person name="Thornton R."/>
            <person name="Coyle M."/>
            <person name="Francisco L."/>
            <person name="Jackson L."/>
            <person name="Javaid M."/>
            <person name="Korchina V."/>
            <person name="Kovar C."/>
            <person name="Mata R."/>
            <person name="Mathew T."/>
            <person name="Ngo R."/>
            <person name="Nguyen L."/>
            <person name="Nguyen N."/>
            <person name="Okwuonu G."/>
            <person name="Ongeri F."/>
            <person name="Pham C."/>
            <person name="Simmons D."/>
            <person name="Wilczek-Boney K."/>
            <person name="Hale W."/>
            <person name="Jakkamsetti A."/>
            <person name="Pham P."/>
            <person name="Ruth R."/>
            <person name="San Lucas F."/>
            <person name="Warren J."/>
            <person name="Zhang J."/>
            <person name="Zhao Z."/>
            <person name="Zhou C."/>
            <person name="Zhu D."/>
            <person name="Lee S."/>
            <person name="Bess C."/>
            <person name="Blankenburg K."/>
            <person name="Forbes L."/>
            <person name="Fu Q."/>
            <person name="Gubbala S."/>
            <person name="Hirani K."/>
            <person name="Jayaseelan J.C."/>
            <person name="Lara F."/>
            <person name="Munidasa M."/>
            <person name="Palculict T."/>
            <person name="Patil S."/>
            <person name="Pu L.-L."/>
            <person name="Saada N."/>
            <person name="Tang L."/>
            <person name="Weissenberger G."/>
            <person name="Zhu Y."/>
            <person name="Hemphill L."/>
            <person name="Shang Y."/>
            <person name="Youmans B."/>
            <person name="Ayvaz T."/>
            <person name="Ross M."/>
            <person name="Santibanez J."/>
            <person name="Aqrawi P."/>
            <person name="Gross S."/>
            <person name="Joshi V."/>
            <person name="Fowler G."/>
            <person name="Nazareth L."/>
            <person name="Reid J."/>
            <person name="Worley K."/>
            <person name="Petrosino J."/>
            <person name="Highlander S."/>
            <person name="Gibbs R."/>
        </authorList>
    </citation>
    <scope>NUCLEOTIDE SEQUENCE [LARGE SCALE GENOMIC DNA]</scope>
    <source>
        <strain evidence="8">ATCC 33269</strain>
    </source>
</reference>
<sequence length="786" mass="89126">MNKSKTRIFAVLLLPAAVLSVLSCSSTRAIPEGEQLFTGLKKIEYTNYSKNEHAVKTQEEMEYVLASAPNGALFGSSYYRTPFPIRLWIWNAFSQSTSGIGRWIGNTFGSKPKLMSQVNPNLRASVAELQLRKYGYFRGDVDYKVVTGRNAKKAKIAYTVNMGPLWTVDSIEYLRFPLVADSLIRAHRGEAVIKNGDPFSVSALSNERLRLSKLFRNNGYYYYNEGYASYLADTVNVPGKVLLHFQMADSLDESVKKKWYIGNVDINLRRQFTDVLQDSIRRRSVTVHFNGRKPPIRTGVILRELRLRPHQLYSVDNEDISKTNLQNMGLFSYSALRFTPRDTTATTDSLDLTLDLVLDKRYDFYIEANAKGKTSGRIGPELVVGFTKRNAFRGGEKVDINMHGSYEWQTGHNAEGSSSGVNSYEYGGDAALILPRIFTPFNLFGRSRIRRDSLPRRRNLLSYTTPSTTLKASTNTLNRAGYFKRHIVSGELTYDFWTSERSHHTFSPLILSYEYMNSKTEEFENLVNANPYLKISMQDQFVPKMSYTYHYTNASATNNPIVWDATVSEGGNLVSLGYMIGGYKWSNKDKKMFKNPYAQFFKVETDFVKMWRFSEHSTLVGHLNAGIVYAYGNSSQAPYYEQFYVGGANSIRAFNVRSIGPGKYVSRQSRMSYIEQTGDVKILGNIEYRPRLFGSLFGALFLDAGNVWTVHADSGRPDSQFKFKNFISQMAVGTGVGLRYDMGLFVIRVDWGIGLHVPYDTGKSGFYNIKSFRDGQSIHLAVGYPF</sequence>
<comment type="caution">
    <text evidence="8">The sequence shown here is derived from an EMBL/GenBank/DDBJ whole genome shotgun (WGS) entry which is preliminary data.</text>
</comment>
<evidence type="ECO:0000256" key="1">
    <source>
        <dbReference type="ARBA" id="ARBA00004370"/>
    </source>
</evidence>
<evidence type="ECO:0000256" key="4">
    <source>
        <dbReference type="ARBA" id="ARBA00023136"/>
    </source>
</evidence>
<dbReference type="EMBL" id="AEPE02000003">
    <property type="protein sequence ID" value="EFZ37289.1"/>
    <property type="molecule type" value="Genomic_DNA"/>
</dbReference>
<feature type="signal peptide" evidence="6">
    <location>
        <begin position="1"/>
        <end position="29"/>
    </location>
</feature>
<keyword evidence="5" id="KW-0998">Cell outer membrane</keyword>
<evidence type="ECO:0000313" key="8">
    <source>
        <dbReference type="EMBL" id="EFZ37289.1"/>
    </source>
</evidence>
<dbReference type="Proteomes" id="UP000005580">
    <property type="component" value="Unassembled WGS sequence"/>
</dbReference>
<keyword evidence="3 6" id="KW-0732">Signal</keyword>
<dbReference type="PANTHER" id="PTHR12815">
    <property type="entry name" value="SORTING AND ASSEMBLY MACHINERY SAMM50 PROTEIN FAMILY MEMBER"/>
    <property type="match status" value="1"/>
</dbReference>
<comment type="subcellular location">
    <subcellularLocation>
        <location evidence="1">Membrane</location>
    </subcellularLocation>
</comment>
<feature type="domain" description="Bacterial surface antigen (D15)" evidence="7">
    <location>
        <begin position="598"/>
        <end position="767"/>
    </location>
</feature>
<dbReference type="Gene3D" id="3.10.20.310">
    <property type="entry name" value="membrane protein fhac"/>
    <property type="match status" value="1"/>
</dbReference>
<keyword evidence="4" id="KW-0472">Membrane</keyword>
<dbReference type="PROSITE" id="PS51257">
    <property type="entry name" value="PROKAR_LIPOPROTEIN"/>
    <property type="match status" value="1"/>
</dbReference>
<evidence type="ECO:0000256" key="5">
    <source>
        <dbReference type="ARBA" id="ARBA00023237"/>
    </source>
</evidence>
<evidence type="ECO:0000256" key="6">
    <source>
        <dbReference type="SAM" id="SignalP"/>
    </source>
</evidence>
<dbReference type="Gene3D" id="2.40.160.50">
    <property type="entry name" value="membrane protein fhac: a member of the omp85/tpsb transporter family"/>
    <property type="match status" value="1"/>
</dbReference>
<dbReference type="Pfam" id="PF01103">
    <property type="entry name" value="Omp85"/>
    <property type="match status" value="1"/>
</dbReference>